<dbReference type="InterPro" id="IPR036890">
    <property type="entry name" value="HATPase_C_sf"/>
</dbReference>
<feature type="transmembrane region" description="Helical" evidence="1">
    <location>
        <begin position="318"/>
        <end position="337"/>
    </location>
</feature>
<keyword evidence="4" id="KW-0418">Kinase</keyword>
<keyword evidence="1" id="KW-0812">Transmembrane</keyword>
<feature type="domain" description="Histidine kinase/HSP90-like ATPase" evidence="2">
    <location>
        <begin position="501"/>
        <end position="602"/>
    </location>
</feature>
<organism evidence="4 5">
    <name type="scientific">Candidatus Ornithocaccomicrobium faecavium</name>
    <dbReference type="NCBI Taxonomy" id="2840890"/>
    <lineage>
        <taxon>Bacteria</taxon>
        <taxon>Bacillati</taxon>
        <taxon>Bacillota</taxon>
        <taxon>Clostridia</taxon>
        <taxon>Candidatus Ornithocaccomicrobium</taxon>
    </lineage>
</organism>
<accession>A0A9D1P8E2</accession>
<dbReference type="PANTHER" id="PTHR34220:SF7">
    <property type="entry name" value="SENSOR HISTIDINE KINASE YPDA"/>
    <property type="match status" value="1"/>
</dbReference>
<dbReference type="GO" id="GO:0000155">
    <property type="term" value="F:phosphorelay sensor kinase activity"/>
    <property type="evidence" value="ECO:0007669"/>
    <property type="project" value="InterPro"/>
</dbReference>
<dbReference type="InterPro" id="IPR050640">
    <property type="entry name" value="Bact_2-comp_sensor_kinase"/>
</dbReference>
<reference evidence="4" key="1">
    <citation type="submission" date="2020-10" db="EMBL/GenBank/DDBJ databases">
        <authorList>
            <person name="Gilroy R."/>
        </authorList>
    </citation>
    <scope>NUCLEOTIDE SEQUENCE</scope>
    <source>
        <strain evidence="4">CHK183-6373</strain>
    </source>
</reference>
<evidence type="ECO:0000259" key="3">
    <source>
        <dbReference type="Pfam" id="PF06580"/>
    </source>
</evidence>
<dbReference type="InterPro" id="IPR003594">
    <property type="entry name" value="HATPase_dom"/>
</dbReference>
<evidence type="ECO:0000256" key="1">
    <source>
        <dbReference type="SAM" id="Phobius"/>
    </source>
</evidence>
<keyword evidence="1" id="KW-1133">Transmembrane helix</keyword>
<evidence type="ECO:0000313" key="4">
    <source>
        <dbReference type="EMBL" id="HIV27962.1"/>
    </source>
</evidence>
<dbReference type="SUPFAM" id="SSF55874">
    <property type="entry name" value="ATPase domain of HSP90 chaperone/DNA topoisomerase II/histidine kinase"/>
    <property type="match status" value="1"/>
</dbReference>
<reference evidence="4" key="2">
    <citation type="journal article" date="2021" name="PeerJ">
        <title>Extensive microbial diversity within the chicken gut microbiome revealed by metagenomics and culture.</title>
        <authorList>
            <person name="Gilroy R."/>
            <person name="Ravi A."/>
            <person name="Getino M."/>
            <person name="Pursley I."/>
            <person name="Horton D.L."/>
            <person name="Alikhan N.F."/>
            <person name="Baker D."/>
            <person name="Gharbi K."/>
            <person name="Hall N."/>
            <person name="Watson M."/>
            <person name="Adriaenssens E.M."/>
            <person name="Foster-Nyarko E."/>
            <person name="Jarju S."/>
            <person name="Secka A."/>
            <person name="Antonio M."/>
            <person name="Oren A."/>
            <person name="Chaudhuri R.R."/>
            <person name="La Ragione R."/>
            <person name="Hildebrand F."/>
            <person name="Pallen M.J."/>
        </authorList>
    </citation>
    <scope>NUCLEOTIDE SEQUENCE</scope>
    <source>
        <strain evidence="4">CHK183-6373</strain>
    </source>
</reference>
<keyword evidence="1" id="KW-0472">Membrane</keyword>
<dbReference type="Gene3D" id="3.30.565.10">
    <property type="entry name" value="Histidine kinase-like ATPase, C-terminal domain"/>
    <property type="match status" value="1"/>
</dbReference>
<feature type="domain" description="Signal transduction histidine kinase internal region" evidence="3">
    <location>
        <begin position="405"/>
        <end position="477"/>
    </location>
</feature>
<dbReference type="Pfam" id="PF06580">
    <property type="entry name" value="His_kinase"/>
    <property type="match status" value="1"/>
</dbReference>
<dbReference type="InterPro" id="IPR010559">
    <property type="entry name" value="Sig_transdc_His_kin_internal"/>
</dbReference>
<sequence length="612" mass="68596">MKRLPFARWTQRLNLAQRMSIAFCTIVLVVLIALVASFSAFYSNQVEKAVNENISQVAVINAKTISSQFERMEIFLDALSSRSSGLHEVLLAYDGTLASCIATFESAKALVAQYADVAIQPITYQYHASLFVNPAYPLSGRLSEIYMDRAPIGGTWVFADTNVREEDWFQLAAASPNTNVWFARMENPGTIYVARCIQYYAYVDEQIELVSPGTMLIEIGSAWVAQSVDFSSMAGDALFFLTDIEGNILYSQDAQNQGKSFESIAGSTLEALALADQPILFHGAEYIAEVTRCNASIWLVTLVPSMELGDDIWRMNSALFSLAALFLLLGAVLIFMFSRQITSPILRLARHMREHELAPIPPLQSAQYEDGDIQVLYQSYNELVERIQRSTKEQVAAIQREKLLELNLLQMQINPHFLCNALNSISCVTMLRNETDIADAATALASFLRYNISPVEADVTLQREIEMTENYIEIQNFLHPDFVFIQFEVELDAQQYLLPKMLLQPLIENCVKYAQRDGCIEIMVSAYTIDGHLRIAIEDNGTGCDVDAINQTLMQDPYANGAHGFGIRNVHQRIVLKFGEAYGLHYCLSETGGVIVRMDLPIRLATEHNVML</sequence>
<protein>
    <submittedName>
        <fullName evidence="4">Histidine kinase</fullName>
    </submittedName>
</protein>
<dbReference type="AlphaFoldDB" id="A0A9D1P8E2"/>
<comment type="caution">
    <text evidence="4">The sequence shown here is derived from an EMBL/GenBank/DDBJ whole genome shotgun (WGS) entry which is preliminary data.</text>
</comment>
<gene>
    <name evidence="4" type="ORF">IAA64_08335</name>
</gene>
<keyword evidence="4" id="KW-0808">Transferase</keyword>
<dbReference type="GO" id="GO:0016020">
    <property type="term" value="C:membrane"/>
    <property type="evidence" value="ECO:0007669"/>
    <property type="project" value="InterPro"/>
</dbReference>
<dbReference type="PANTHER" id="PTHR34220">
    <property type="entry name" value="SENSOR HISTIDINE KINASE YPDA"/>
    <property type="match status" value="1"/>
</dbReference>
<evidence type="ECO:0000259" key="2">
    <source>
        <dbReference type="Pfam" id="PF02518"/>
    </source>
</evidence>
<proteinExistence type="predicted"/>
<evidence type="ECO:0000313" key="5">
    <source>
        <dbReference type="Proteomes" id="UP000886884"/>
    </source>
</evidence>
<dbReference type="EMBL" id="DVOT01000147">
    <property type="protein sequence ID" value="HIV27962.1"/>
    <property type="molecule type" value="Genomic_DNA"/>
</dbReference>
<dbReference type="Proteomes" id="UP000886884">
    <property type="component" value="Unassembled WGS sequence"/>
</dbReference>
<dbReference type="Gene3D" id="6.10.340.10">
    <property type="match status" value="1"/>
</dbReference>
<feature type="transmembrane region" description="Helical" evidence="1">
    <location>
        <begin position="21"/>
        <end position="42"/>
    </location>
</feature>
<name>A0A9D1P8E2_9FIRM</name>
<dbReference type="Pfam" id="PF02518">
    <property type="entry name" value="HATPase_c"/>
    <property type="match status" value="1"/>
</dbReference>